<protein>
    <submittedName>
        <fullName evidence="7">Telomere binding protein</fullName>
    </submittedName>
</protein>
<dbReference type="GO" id="GO:0016032">
    <property type="term" value="P:viral process"/>
    <property type="evidence" value="ECO:0007669"/>
    <property type="project" value="InterPro"/>
</dbReference>
<dbReference type="GO" id="GO:0044423">
    <property type="term" value="C:virion component"/>
    <property type="evidence" value="ECO:0007669"/>
    <property type="project" value="UniProtKB-KW"/>
</dbReference>
<proteinExistence type="predicted"/>
<comment type="function">
    <text evidence="4">Binds to the hairpin form of the viral telomeric sequence. Might direct genome encapsidation into the virus particle.</text>
</comment>
<dbReference type="Pfam" id="PF04595">
    <property type="entry name" value="Pox_I6"/>
    <property type="match status" value="1"/>
</dbReference>
<dbReference type="EMBL" id="HE601899">
    <property type="protein sequence ID" value="CCD83224.1"/>
    <property type="molecule type" value="Genomic_DNA"/>
</dbReference>
<dbReference type="InterPro" id="IPR022219">
    <property type="entry name" value="Poxvirus_I6_C"/>
</dbReference>
<reference evidence="7 8" key="2">
    <citation type="submission" date="2013-10" db="EMBL/GenBank/DDBJ databases">
        <title>The genome of epidemic Squirrel Poxvirus reveals novel virulence genes.</title>
        <authorList>
            <person name="Darby A.C."/>
            <person name="McInnes C.J."/>
            <person name="Kjaer K.H."/>
            <person name="Wood A.R."/>
            <person name="Hughes M."/>
            <person name="Martensen P.M."/>
            <person name="Radford A.D."/>
            <person name="Hall N."/>
            <person name="Chantrey J."/>
        </authorList>
    </citation>
    <scope>NUCLEOTIDE SEQUENCE [LARGE SCALE GENOMIC DNA]</scope>
    <source>
        <strain evidence="7">Red squirrel UK</strain>
    </source>
</reference>
<dbReference type="Proteomes" id="UP000144311">
    <property type="component" value="Segment"/>
</dbReference>
<evidence type="ECO:0000313" key="7">
    <source>
        <dbReference type="EMBL" id="CCD83224.1"/>
    </source>
</evidence>
<feature type="domain" description="Poxvirus I6 C-terminal" evidence="6">
    <location>
        <begin position="343"/>
        <end position="379"/>
    </location>
</feature>
<accession>U3UBG2</accession>
<evidence type="ECO:0000256" key="3">
    <source>
        <dbReference type="ARBA" id="ARBA00023125"/>
    </source>
</evidence>
<sequence length="380" mass="42631">MNHFIKQAGAGIRKPSYRATVLPHTHRMRYGTLVFDFEDFYYNNDELFHKPTNAVCDVTKSLAVMRSFRHEQAVLRRVVRLVRSRGAHVSDVFFAPVGWLAGTGDPPYTHAAVRVLHADDGLEGAARALLEGQPVRNVDWLRGEETEMQSIAVPNIQPVGLITFYPFDVDEIAAILFFGAVDEARCGVVYTAPREYTDAVVRRLATVAGELYMLVDGVGALSPVRLAAAGQRAEKLRESSVDVLCEVTRRFDLAGLEPSESPAARRPLVPKMIVSPLDLPSHVEIRCESRNGVDFVTHIDGRRLDTVLVVAKDEFLSGTRLKGVFVKENLVWRGTYTYRIVSSSFPAPKLAVRRRHKRRECKKHCFCETAFTTRTRTHVV</sequence>
<gene>
    <name evidence="7" type="primary">I6L</name>
    <name evidence="7" type="ORF">SQPV_0410</name>
</gene>
<dbReference type="GO" id="GO:0003677">
    <property type="term" value="F:DNA binding"/>
    <property type="evidence" value="ECO:0007669"/>
    <property type="project" value="UniProtKB-KW"/>
</dbReference>
<dbReference type="Pfam" id="PF12562">
    <property type="entry name" value="Pox_I6_C"/>
    <property type="match status" value="1"/>
</dbReference>
<dbReference type="RefSeq" id="YP_008658466.1">
    <property type="nucleotide sequence ID" value="NC_022563.1"/>
</dbReference>
<dbReference type="KEGG" id="vg:18158328"/>
<keyword evidence="2" id="KW-0946">Virion</keyword>
<dbReference type="OrthoDB" id="4351at10239"/>
<evidence type="ECO:0000256" key="1">
    <source>
        <dbReference type="ARBA" id="ARBA00004328"/>
    </source>
</evidence>
<evidence type="ECO:0000259" key="5">
    <source>
        <dbReference type="Pfam" id="PF04595"/>
    </source>
</evidence>
<name>U3UBG2_9POXV</name>
<comment type="subcellular location">
    <subcellularLocation>
        <location evidence="1">Virion</location>
    </subcellularLocation>
</comment>
<evidence type="ECO:0000313" key="8">
    <source>
        <dbReference type="Proteomes" id="UP000144311"/>
    </source>
</evidence>
<keyword evidence="8" id="KW-1185">Reference proteome</keyword>
<organism evidence="7 8">
    <name type="scientific">Squirrelpox virus</name>
    <dbReference type="NCBI Taxonomy" id="240426"/>
    <lineage>
        <taxon>Viruses</taxon>
        <taxon>Varidnaviria</taxon>
        <taxon>Bamfordvirae</taxon>
        <taxon>Nucleocytoviricota</taxon>
        <taxon>Pokkesviricetes</taxon>
        <taxon>Chitovirales</taxon>
        <taxon>Poxviridae</taxon>
        <taxon>Chordopoxvirinae</taxon>
        <taxon>Sciuripoxvirus</taxon>
        <taxon>Sciuripoxvirus squirrelpox</taxon>
    </lineage>
</organism>
<evidence type="ECO:0000259" key="6">
    <source>
        <dbReference type="Pfam" id="PF12562"/>
    </source>
</evidence>
<keyword evidence="3" id="KW-0238">DNA-binding</keyword>
<dbReference type="InterPro" id="IPR007674">
    <property type="entry name" value="Poxvirus_F5/I6_dom"/>
</dbReference>
<evidence type="ECO:0000256" key="2">
    <source>
        <dbReference type="ARBA" id="ARBA00022844"/>
    </source>
</evidence>
<dbReference type="GeneID" id="18158328"/>
<feature type="domain" description="Poxvirus F5/Telomere-binding protein I6" evidence="5">
    <location>
        <begin position="31"/>
        <end position="341"/>
    </location>
</feature>
<evidence type="ECO:0000256" key="4">
    <source>
        <dbReference type="ARBA" id="ARBA00025415"/>
    </source>
</evidence>
<reference evidence="7 8" key="1">
    <citation type="submission" date="2011-10" db="EMBL/GenBank/DDBJ databases">
        <authorList>
            <person name="Darby A."/>
        </authorList>
    </citation>
    <scope>NUCLEOTIDE SEQUENCE [LARGE SCALE GENOMIC DNA]</scope>
    <source>
        <strain evidence="7">Red squirrel UK</strain>
    </source>
</reference>